<dbReference type="NCBIfam" id="TIGR03696">
    <property type="entry name" value="Rhs_assc_core"/>
    <property type="match status" value="1"/>
</dbReference>
<dbReference type="OrthoDB" id="5426877at2759"/>
<evidence type="ECO:0000256" key="1">
    <source>
        <dbReference type="ARBA" id="ARBA00004613"/>
    </source>
</evidence>
<keyword evidence="10" id="KW-1185">Reference proteome</keyword>
<feature type="domain" description="Insecticide toxin TcdB middle/C-terminal" evidence="6">
    <location>
        <begin position="955"/>
        <end position="1084"/>
    </location>
</feature>
<dbReference type="InterPro" id="IPR050708">
    <property type="entry name" value="T6SS_VgrG/RHS"/>
</dbReference>
<gene>
    <name evidence="9" type="ORF">CC80DRAFT_577511</name>
</gene>
<dbReference type="EMBL" id="ML976981">
    <property type="protein sequence ID" value="KAF1961208.1"/>
    <property type="molecule type" value="Genomic_DNA"/>
</dbReference>
<evidence type="ECO:0000259" key="7">
    <source>
        <dbReference type="Pfam" id="PF12256"/>
    </source>
</evidence>
<evidence type="ECO:0000256" key="5">
    <source>
        <dbReference type="SAM" id="MobiDB-lite"/>
    </source>
</evidence>
<sequence length="2541" mass="282076">MDGAIKPKPTSEWWKGTNESPQGPGPASLPTQNNSKSSIPELPTISLPKGGGAIQGIGEKFDVNSCTGTGSTTIPIRTSSSRIGGIQPQLSLSYDSGQGNGPYGLGWRLNGVGSITRKTSKGLPRYNDRGPEAESDTFLFSDAEDLVSRFKLDSSGKTVLGADGAPVIDETVRDGYVIRRYSPRIEQSYSRIERITSIAYPDDVHWRVTSGQNRTTVFGLDTNSRIYDIAASHDGPKRIFSWLAAETYDARGNAMTFTYKEENDKKVPLDQANEKNRLQAARTANRYIKCIRYGNTIPNRDTGTWSVSSASRLPSSNWRFSVVFDYGDHDPNLPTLDDSTLWPCRLDPFSDCHSRFEVRTYRLCQRILMFHHFPELPIKDNLVTSTDLSYDQNPTATYLTSVSRAGYALENTNTSYIKKSLPPVSFTYSLFPSDDDLANLVAQEVDKESLENLPMGVDGSSYKWVDLDGQGLPGILSEQEKTWYFKKNTSANAFNTDSPKITHPRFSAIAALPSKPSITVTGSKAATFGDVSGAGVLDVIQHDPVCWGYFERDDEEEGWTPFHAFSTYPNLDTSAKGVHFVDLTGDGLADILVCKGQVYYWHASLGSEGYGDGNAVTQPHDPNLGPICVASDAEETIYLADMSGDGLIDLVQIRNGDVCYWPSLGYGRFGSMVQMDNAPYFDLSDQFHEKRIHLADIDGSGTTDILYLSSAGVEMYLNQSGNSFAERKRIVSFPPIDNSAVVNTLDLMGNGTTCLVWSSSLPFTDQAHLQYLDFMQGRKPHLLVQIDNNMGTETKIHYTPSTKFYLDDEQAGTPWITRLPFPTHCVDRVEVNDHISRNRFVTTYFYHHGYFDGAEREFRGFARVDRRDTEEFADRKNTDSLNIDTSWHVPPTLTKTWFHTGVFTNQDQVSRHLAHEYFGAPSPEDGKAMDDFLKTLLPDTVLPDIDLTTDVMREACRALKGTVLRTEIYAEDGSSKANNPYSVQESNFTTMAIQALQDSHAHSIYAIHARESISQYYERNLDDPRVAHTMVLELDAFSNPLKELQVNYGRSKGKSSLTGVDLSRQTTTLITYTKNEVTNSIDTATDYRIPVPFQKRQYEVSGIQIPVGKPIFDFYYFTANNFAQLSQLLETKFEDEGKSTAKQKRLLGHSRVVFRKDSLEGLLPPGQVEPLALPGAEYQLCFTPGLLSKVFSRTVSGHPTENLVPDANSILGTQAGYVDLDNNGSWWRTAGQVLFSNGNTTSATRELDEGRTHFFLPRTFVDALGNKTTVDYDGSFLVPIRVTDPVNNIISSEIDYRVLSAKQITDPNGNVTKVAFDALGYVAGSATGGKPGQPVGDSLDGFKPDLTQTDIDEFFKSPRGDVAAKLLGNTSSRIIYDYTRYSRYPQSASPGYSATISRETHASDPVPSDGLKTQISFAYSDGFGRVVQAKMQRTAGPITEGGPIVQDRWVGSGWTIYNNKGNPVRKSEPFFDDTHDFKYAMKVGVSPIVMYDPLSRPVVVVFPDHSLRKVTFDAWHKVESDNCDTVLVSNPKDDEDVGHYFNSLPDHEYLPSWYDARINGQLGPEEKANAIKSTIHANTPSATHFDVLGRPILVVEDNGNGKKFSTHAKLDILGHNREVVDALDRIVATYDYDMCGNGIKQSSMEAGEQWTLNNATGQQILKWNSRGFRFRSTYDAARRPNDVWVQSGDSNELLLQQTAWGETTQNPEALNLRGKVHTVRDQAGILISNGYDFKGNPLSSTRQYARQYKGDIDWSTQVELESSSHPTSITYDAFNRQLLKKVADDSATFQSYDEGSQLNKVFVNVKGEFASQNPLDWTFSITGIERNPRNQITKIGYGNGVIAHFTYDALSFRLKHLYTSRPSGDAVQDLHYVYDAMGNISSIRDDAQQTIFFRNQRVDPSCDYSYDPLYRLISASGREHLGQAAGQPSGPSPPQPLGGTTVDQPGDGNAMGLYSESYSYDSVGNILSVSHQGRGSWTRNYTYSDSSLLEPSKKSNRLSSTTVGSKTEGYKYEGSAGLHGNMTSMPHLTVMDWDCRDQLSATAQQRVNNGVPETTYHRYDGTGNRIRKVTERQARAGETPTKMKERLYLDGLEIYREYAAIDGAVTLERTDLDLKTENKRFALIQSRTQGEDVGPARLVRYQLDNHLESAAIELDDQARIISYEEYYPYGSTSYQAVQSQTEVPKRYRFSGKERDAETGLYYYGSRFYAPWLGRWTNCDPAGTIDGTNLYSYVKLNPVRYKDPEGRQAADGTRPPAIDQPANVQKIPPAPATTENPGGNHSREEKAPSMWEKAKQQMSNDLEKTKQNISETVQFTKEQLTAAKDKAGQLAAEAAFAIRHPIAASSIISSGAESAETLSPTFKELSIRFSVNLHLQENANKEGSQVNAMRHVMFMELITANFGEDIAKSAGDAHELHAGAIEGINPGTKVYNSSIAVDEAIDLRNNIIGRSIGVNAGTTDPHELAQQALDYFHENGLYVRKDLGGGKFTDMLYKLNDAEYTRANADLKGRSSLGLTPAGEAKRSAAFERWQQSNIDGLRGVD</sequence>
<dbReference type="InterPro" id="IPR022385">
    <property type="entry name" value="Rhs_assc_core"/>
</dbReference>
<evidence type="ECO:0000256" key="2">
    <source>
        <dbReference type="ARBA" id="ARBA00022525"/>
    </source>
</evidence>
<dbReference type="PANTHER" id="PTHR32305">
    <property type="match status" value="1"/>
</dbReference>
<feature type="coiled-coil region" evidence="4">
    <location>
        <begin position="2298"/>
        <end position="2325"/>
    </location>
</feature>
<accession>A0A6A5U914</accession>
<dbReference type="Gene3D" id="2.180.10.10">
    <property type="entry name" value="RHS repeat-associated core"/>
    <property type="match status" value="1"/>
</dbReference>
<evidence type="ECO:0000259" key="6">
    <source>
        <dbReference type="Pfam" id="PF12255"/>
    </source>
</evidence>
<name>A0A6A5U914_9PLEO</name>
<feature type="compositionally biased region" description="Basic and acidic residues" evidence="5">
    <location>
        <begin position="2280"/>
        <end position="2298"/>
    </location>
</feature>
<feature type="region of interest" description="Disordered" evidence="5">
    <location>
        <begin position="1"/>
        <end position="51"/>
    </location>
</feature>
<dbReference type="PRINTS" id="PR01341">
    <property type="entry name" value="SALSPVBPROT"/>
</dbReference>
<feature type="region of interest" description="Disordered" evidence="5">
    <location>
        <begin position="1920"/>
        <end position="1950"/>
    </location>
</feature>
<evidence type="ECO:0000313" key="9">
    <source>
        <dbReference type="EMBL" id="KAF1961208.1"/>
    </source>
</evidence>
<evidence type="ECO:0000259" key="8">
    <source>
        <dbReference type="Pfam" id="PF22322"/>
    </source>
</evidence>
<comment type="subcellular location">
    <subcellularLocation>
        <location evidence="1">Secreted</location>
    </subcellularLocation>
</comment>
<keyword evidence="4" id="KW-0175">Coiled coil</keyword>
<reference evidence="9" key="1">
    <citation type="journal article" date="2020" name="Stud. Mycol.">
        <title>101 Dothideomycetes genomes: a test case for predicting lifestyles and emergence of pathogens.</title>
        <authorList>
            <person name="Haridas S."/>
            <person name="Albert R."/>
            <person name="Binder M."/>
            <person name="Bloem J."/>
            <person name="Labutti K."/>
            <person name="Salamov A."/>
            <person name="Andreopoulos B."/>
            <person name="Baker S."/>
            <person name="Barry K."/>
            <person name="Bills G."/>
            <person name="Bluhm B."/>
            <person name="Cannon C."/>
            <person name="Castanera R."/>
            <person name="Culley D."/>
            <person name="Daum C."/>
            <person name="Ezra D."/>
            <person name="Gonzalez J."/>
            <person name="Henrissat B."/>
            <person name="Kuo A."/>
            <person name="Liang C."/>
            <person name="Lipzen A."/>
            <person name="Lutzoni F."/>
            <person name="Magnuson J."/>
            <person name="Mondo S."/>
            <person name="Nolan M."/>
            <person name="Ohm R."/>
            <person name="Pangilinan J."/>
            <person name="Park H.-J."/>
            <person name="Ramirez L."/>
            <person name="Alfaro M."/>
            <person name="Sun H."/>
            <person name="Tritt A."/>
            <person name="Yoshinaga Y."/>
            <person name="Zwiers L.-H."/>
            <person name="Turgeon B."/>
            <person name="Goodwin S."/>
            <person name="Spatafora J."/>
            <person name="Crous P."/>
            <person name="Grigoriev I."/>
        </authorList>
    </citation>
    <scope>NUCLEOTIDE SEQUENCE</scope>
    <source>
        <strain evidence="9">CBS 675.92</strain>
    </source>
</reference>
<evidence type="ECO:0000256" key="4">
    <source>
        <dbReference type="SAM" id="Coils"/>
    </source>
</evidence>
<feature type="region of interest" description="Disordered" evidence="5">
    <location>
        <begin position="2242"/>
        <end position="2298"/>
    </location>
</feature>
<dbReference type="Pfam" id="PF12255">
    <property type="entry name" value="TcdB_toxin_midC"/>
    <property type="match status" value="1"/>
</dbReference>
<organism evidence="9 10">
    <name type="scientific">Byssothecium circinans</name>
    <dbReference type="NCBI Taxonomy" id="147558"/>
    <lineage>
        <taxon>Eukaryota</taxon>
        <taxon>Fungi</taxon>
        <taxon>Dikarya</taxon>
        <taxon>Ascomycota</taxon>
        <taxon>Pezizomycotina</taxon>
        <taxon>Dothideomycetes</taxon>
        <taxon>Pleosporomycetidae</taxon>
        <taxon>Pleosporales</taxon>
        <taxon>Massarineae</taxon>
        <taxon>Massarinaceae</taxon>
        <taxon>Byssothecium</taxon>
    </lineage>
</organism>
<proteinExistence type="predicted"/>
<dbReference type="Pfam" id="PF03534">
    <property type="entry name" value="SpvB"/>
    <property type="match status" value="1"/>
</dbReference>
<keyword evidence="3" id="KW-0843">Virulence</keyword>
<feature type="compositionally biased region" description="Polar residues" evidence="5">
    <location>
        <begin position="1386"/>
        <end position="1397"/>
    </location>
</feature>
<feature type="domain" description="Insecticide toxin TcdB middle/N-terminal" evidence="7">
    <location>
        <begin position="737"/>
        <end position="900"/>
    </location>
</feature>
<feature type="region of interest" description="Disordered" evidence="5">
    <location>
        <begin position="1985"/>
        <end position="2005"/>
    </location>
</feature>
<dbReference type="InterPro" id="IPR054246">
    <property type="entry name" value="DUF6973"/>
</dbReference>
<evidence type="ECO:0000313" key="10">
    <source>
        <dbReference type="Proteomes" id="UP000800035"/>
    </source>
</evidence>
<dbReference type="SUPFAM" id="SSF69318">
    <property type="entry name" value="Integrin alpha N-terminal domain"/>
    <property type="match status" value="1"/>
</dbReference>
<dbReference type="Pfam" id="PF22322">
    <property type="entry name" value="DUF6973"/>
    <property type="match status" value="1"/>
</dbReference>
<dbReference type="PANTHER" id="PTHR32305:SF15">
    <property type="entry name" value="PROTEIN RHSA-RELATED"/>
    <property type="match status" value="1"/>
</dbReference>
<feature type="region of interest" description="Disordered" evidence="5">
    <location>
        <begin position="1386"/>
        <end position="1409"/>
    </location>
</feature>
<dbReference type="Proteomes" id="UP000800035">
    <property type="component" value="Unassembled WGS sequence"/>
</dbReference>
<keyword evidence="2" id="KW-0964">Secreted</keyword>
<dbReference type="InterPro" id="IPR022044">
    <property type="entry name" value="TcdB_toxin_mid/C"/>
</dbReference>
<evidence type="ECO:0000256" key="3">
    <source>
        <dbReference type="ARBA" id="ARBA00023026"/>
    </source>
</evidence>
<dbReference type="GO" id="GO:0005576">
    <property type="term" value="C:extracellular region"/>
    <property type="evidence" value="ECO:0007669"/>
    <property type="project" value="UniProtKB-SubCell"/>
</dbReference>
<dbReference type="InterPro" id="IPR022045">
    <property type="entry name" value="TcdB_toxin_mid/N"/>
</dbReference>
<dbReference type="InterPro" id="IPR028994">
    <property type="entry name" value="Integrin_alpha_N"/>
</dbReference>
<feature type="domain" description="DUF6973" evidence="8">
    <location>
        <begin position="2376"/>
        <end position="2466"/>
    </location>
</feature>
<dbReference type="InterPro" id="IPR003284">
    <property type="entry name" value="Sal_SpvB"/>
</dbReference>
<dbReference type="GO" id="GO:0005737">
    <property type="term" value="C:cytoplasm"/>
    <property type="evidence" value="ECO:0007669"/>
    <property type="project" value="InterPro"/>
</dbReference>
<dbReference type="Pfam" id="PF12256">
    <property type="entry name" value="TcdB_toxin_midN"/>
    <property type="match status" value="1"/>
</dbReference>
<feature type="compositionally biased region" description="Polar residues" evidence="5">
    <location>
        <begin position="29"/>
        <end position="38"/>
    </location>
</feature>
<protein>
    <submittedName>
        <fullName evidence="9">SpvB-domain-containing protein</fullName>
    </submittedName>
</protein>